<sequence length="229" mass="24647">MDRKQAESDIVDVFKLYGATSSPKISKLGSTADGKVFELWILSELLEEIAGKGYTIQYSHPGSTIPLPGGPCKLDQNSPHFDVFAPGSNGALWQVFLSVEFRTLGAKILDKSGPSSHGSGGSHLSSYHEIDVGVFKGVQADGRPQHDQVVLATECKAVRKGDKSLVRGALGMRRELSYLTHSQPSAFDSGLPVNANPPSVVRLVCAYSWMDQYSGSPSVYSVDVIHRAP</sequence>
<gene>
    <name evidence="1" type="ORF">SAMN03080610_03620</name>
</gene>
<dbReference type="AlphaFoldDB" id="A0A1G5PBB8"/>
<dbReference type="STRING" id="1120955.SAMN03080610_03620"/>
<organism evidence="1 2">
    <name type="scientific">Afifella marina DSM 2698</name>
    <dbReference type="NCBI Taxonomy" id="1120955"/>
    <lineage>
        <taxon>Bacteria</taxon>
        <taxon>Pseudomonadati</taxon>
        <taxon>Pseudomonadota</taxon>
        <taxon>Alphaproteobacteria</taxon>
        <taxon>Hyphomicrobiales</taxon>
        <taxon>Afifellaceae</taxon>
        <taxon>Afifella</taxon>
    </lineage>
</organism>
<reference evidence="1 2" key="1">
    <citation type="submission" date="2016-10" db="EMBL/GenBank/DDBJ databases">
        <authorList>
            <person name="de Groot N.N."/>
        </authorList>
    </citation>
    <scope>NUCLEOTIDE SEQUENCE [LARGE SCALE GENOMIC DNA]</scope>
    <source>
        <strain evidence="1 2">DSM 2698</strain>
    </source>
</reference>
<keyword evidence="2" id="KW-1185">Reference proteome</keyword>
<name>A0A1G5PBB8_AFIMA</name>
<dbReference type="Proteomes" id="UP000199347">
    <property type="component" value="Unassembled WGS sequence"/>
</dbReference>
<protein>
    <submittedName>
        <fullName evidence="1">Uncharacterized protein</fullName>
    </submittedName>
</protein>
<evidence type="ECO:0000313" key="2">
    <source>
        <dbReference type="Proteomes" id="UP000199347"/>
    </source>
</evidence>
<dbReference type="EMBL" id="FMVW01000013">
    <property type="protein sequence ID" value="SCZ46310.1"/>
    <property type="molecule type" value="Genomic_DNA"/>
</dbReference>
<proteinExistence type="predicted"/>
<evidence type="ECO:0000313" key="1">
    <source>
        <dbReference type="EMBL" id="SCZ46310.1"/>
    </source>
</evidence>
<accession>A0A1G5PBB8</accession>
<dbReference type="RefSeq" id="WP_092816505.1">
    <property type="nucleotide sequence ID" value="NZ_FMVW01000013.1"/>
</dbReference>